<dbReference type="InterPro" id="IPR013022">
    <property type="entry name" value="Xyl_isomerase-like_TIM-brl"/>
</dbReference>
<organism evidence="2">
    <name type="scientific">marine metagenome</name>
    <dbReference type="NCBI Taxonomy" id="408172"/>
    <lineage>
        <taxon>unclassified sequences</taxon>
        <taxon>metagenomes</taxon>
        <taxon>ecological metagenomes</taxon>
    </lineage>
</organism>
<reference evidence="2" key="1">
    <citation type="submission" date="2018-05" db="EMBL/GenBank/DDBJ databases">
        <authorList>
            <person name="Lanie J.A."/>
            <person name="Ng W.-L."/>
            <person name="Kazmierczak K.M."/>
            <person name="Andrzejewski T.M."/>
            <person name="Davidsen T.M."/>
            <person name="Wayne K.J."/>
            <person name="Tettelin H."/>
            <person name="Glass J.I."/>
            <person name="Rusch D."/>
            <person name="Podicherti R."/>
            <person name="Tsui H.-C.T."/>
            <person name="Winkler M.E."/>
        </authorList>
    </citation>
    <scope>NUCLEOTIDE SEQUENCE</scope>
</reference>
<dbReference type="EMBL" id="UINC01055519">
    <property type="protein sequence ID" value="SVB74497.1"/>
    <property type="molecule type" value="Genomic_DNA"/>
</dbReference>
<dbReference type="InterPro" id="IPR050312">
    <property type="entry name" value="IolE/XylAMocC-like"/>
</dbReference>
<dbReference type="Gene3D" id="3.20.20.150">
    <property type="entry name" value="Divalent-metal-dependent TIM barrel enzymes"/>
    <property type="match status" value="1"/>
</dbReference>
<sequence length="264" mass="29870">MDTKLGIIHYNFAGSMDDFLAYCSETGYKYVEIQIGSIWGEGAENNAEDLRKKIDSYDLKVSAVAAGNDFVVIDPKEVKTQVDRVERIASLAHTLGTSTLRMEGGSPKDSVPEPRWIEAMETCLKRCLEQFAERDEILLAVDNHGVVTNDGDLQLELIQRVDSALVGVCLDTMNYRWFGHDLDQVNRYYEILAPYTLHMHLKDGRGSRETYRGEALGEGEIYLKKAVRFLKNSGYNGVWTCEYEGRENDGIGQTKSYQWMVANL</sequence>
<proteinExistence type="predicted"/>
<dbReference type="SUPFAM" id="SSF51658">
    <property type="entry name" value="Xylose isomerase-like"/>
    <property type="match status" value="1"/>
</dbReference>
<feature type="domain" description="Xylose isomerase-like TIM barrel" evidence="1">
    <location>
        <begin position="20"/>
        <end position="249"/>
    </location>
</feature>
<dbReference type="Pfam" id="PF01261">
    <property type="entry name" value="AP_endonuc_2"/>
    <property type="match status" value="1"/>
</dbReference>
<gene>
    <name evidence="2" type="ORF">METZ01_LOCUS227351</name>
</gene>
<dbReference type="AlphaFoldDB" id="A0A382GIP2"/>
<dbReference type="PANTHER" id="PTHR12110">
    <property type="entry name" value="HYDROXYPYRUVATE ISOMERASE"/>
    <property type="match status" value="1"/>
</dbReference>
<name>A0A382GIP2_9ZZZZ</name>
<dbReference type="InterPro" id="IPR036237">
    <property type="entry name" value="Xyl_isomerase-like_sf"/>
</dbReference>
<accession>A0A382GIP2</accession>
<evidence type="ECO:0000259" key="1">
    <source>
        <dbReference type="Pfam" id="PF01261"/>
    </source>
</evidence>
<evidence type="ECO:0000313" key="2">
    <source>
        <dbReference type="EMBL" id="SVB74497.1"/>
    </source>
</evidence>
<dbReference type="PANTHER" id="PTHR12110:SF53">
    <property type="entry name" value="BLR5974 PROTEIN"/>
    <property type="match status" value="1"/>
</dbReference>
<protein>
    <recommendedName>
        <fullName evidence="1">Xylose isomerase-like TIM barrel domain-containing protein</fullName>
    </recommendedName>
</protein>